<reference evidence="3 4" key="1">
    <citation type="journal article" date="2018" name="Sci. Rep.">
        <title>Rhizobium tumorigenes sp. nov., a novel plant tumorigenic bacterium isolated from cane gall tumors on thornless blackberry.</title>
        <authorList>
            <person name="Kuzmanovi N."/>
            <person name="Smalla K."/>
            <person name="Gronow S."/>
            <person name="PuBawska J."/>
        </authorList>
    </citation>
    <scope>NUCLEOTIDE SEQUENCE [LARGE SCALE GENOMIC DNA]</scope>
    <source>
        <strain evidence="3 4">CCBAU 85046</strain>
    </source>
</reference>
<dbReference type="PANTHER" id="PTHR36933:SF1">
    <property type="entry name" value="SLL0788 PROTEIN"/>
    <property type="match status" value="1"/>
</dbReference>
<feature type="chain" id="PRO_5015867146" evidence="1">
    <location>
        <begin position="23"/>
        <end position="121"/>
    </location>
</feature>
<dbReference type="Proteomes" id="UP000248925">
    <property type="component" value="Unassembled WGS sequence"/>
</dbReference>
<evidence type="ECO:0000256" key="1">
    <source>
        <dbReference type="SAM" id="SignalP"/>
    </source>
</evidence>
<dbReference type="PANTHER" id="PTHR36933">
    <property type="entry name" value="SLL0788 PROTEIN"/>
    <property type="match status" value="1"/>
</dbReference>
<feature type="signal peptide" evidence="1">
    <location>
        <begin position="1"/>
        <end position="22"/>
    </location>
</feature>
<evidence type="ECO:0000313" key="3">
    <source>
        <dbReference type="EMBL" id="PZM11899.1"/>
    </source>
</evidence>
<dbReference type="AlphaFoldDB" id="A0A2W4CFI4"/>
<evidence type="ECO:0000259" key="2">
    <source>
        <dbReference type="Pfam" id="PF03713"/>
    </source>
</evidence>
<name>A0A2W4CFI4_9HYPH</name>
<dbReference type="Gene3D" id="1.20.1260.10">
    <property type="match status" value="1"/>
</dbReference>
<comment type="caution">
    <text evidence="3">The sequence shown here is derived from an EMBL/GenBank/DDBJ whole genome shotgun (WGS) entry which is preliminary data.</text>
</comment>
<proteinExistence type="predicted"/>
<dbReference type="InterPro" id="IPR012347">
    <property type="entry name" value="Ferritin-like"/>
</dbReference>
<accession>A0A2W4CFI4</accession>
<keyword evidence="1" id="KW-0732">Signal</keyword>
<organism evidence="3 4">
    <name type="scientific">Rhizobium tubonense</name>
    <dbReference type="NCBI Taxonomy" id="484088"/>
    <lineage>
        <taxon>Bacteria</taxon>
        <taxon>Pseudomonadati</taxon>
        <taxon>Pseudomonadota</taxon>
        <taxon>Alphaproteobacteria</taxon>
        <taxon>Hyphomicrobiales</taxon>
        <taxon>Rhizobiaceae</taxon>
        <taxon>Rhizobium/Agrobacterium group</taxon>
        <taxon>Rhizobium</taxon>
    </lineage>
</organism>
<dbReference type="OrthoDB" id="517560at2"/>
<protein>
    <submittedName>
        <fullName evidence="3">DUF305 domain-containing protein</fullName>
    </submittedName>
</protein>
<sequence length="121" mass="13051">MSLKTILAASAFALAFSTAAFADDMSGMDMSKPMGDQGPSSQAFATANAKMHKDMAINYSGNADADFVRGMIPHHEGAIDMAKVELQYGKDPELRKLAGMIVKAQEAEIKEMNAWLKKHGK</sequence>
<feature type="domain" description="DUF305" evidence="2">
    <location>
        <begin position="37"/>
        <end position="116"/>
    </location>
</feature>
<gene>
    <name evidence="3" type="ORF">CPY51_17440</name>
</gene>
<dbReference type="Pfam" id="PF03713">
    <property type="entry name" value="DUF305"/>
    <property type="match status" value="1"/>
</dbReference>
<evidence type="ECO:0000313" key="4">
    <source>
        <dbReference type="Proteomes" id="UP000248925"/>
    </source>
</evidence>
<keyword evidence="4" id="KW-1185">Reference proteome</keyword>
<dbReference type="EMBL" id="PCDP01000038">
    <property type="protein sequence ID" value="PZM11899.1"/>
    <property type="molecule type" value="Genomic_DNA"/>
</dbReference>
<dbReference type="InterPro" id="IPR005183">
    <property type="entry name" value="DUF305_CopM-like"/>
</dbReference>